<dbReference type="EMBL" id="CAMPGE010002743">
    <property type="protein sequence ID" value="CAI2361554.1"/>
    <property type="molecule type" value="Genomic_DNA"/>
</dbReference>
<feature type="coiled-coil region" evidence="1">
    <location>
        <begin position="307"/>
        <end position="334"/>
    </location>
</feature>
<gene>
    <name evidence="3" type="ORF">ECRASSUSDP1_LOCUS2865</name>
</gene>
<feature type="compositionally biased region" description="Basic residues" evidence="2">
    <location>
        <begin position="29"/>
        <end position="40"/>
    </location>
</feature>
<keyword evidence="4" id="KW-1185">Reference proteome</keyword>
<accession>A0AAD1U764</accession>
<comment type="caution">
    <text evidence="3">The sequence shown here is derived from an EMBL/GenBank/DDBJ whole genome shotgun (WGS) entry which is preliminary data.</text>
</comment>
<organism evidence="3 4">
    <name type="scientific">Euplotes crassus</name>
    <dbReference type="NCBI Taxonomy" id="5936"/>
    <lineage>
        <taxon>Eukaryota</taxon>
        <taxon>Sar</taxon>
        <taxon>Alveolata</taxon>
        <taxon>Ciliophora</taxon>
        <taxon>Intramacronucleata</taxon>
        <taxon>Spirotrichea</taxon>
        <taxon>Hypotrichia</taxon>
        <taxon>Euplotida</taxon>
        <taxon>Euplotidae</taxon>
        <taxon>Moneuplotes</taxon>
    </lineage>
</organism>
<evidence type="ECO:0000313" key="4">
    <source>
        <dbReference type="Proteomes" id="UP001295684"/>
    </source>
</evidence>
<feature type="region of interest" description="Disordered" evidence="2">
    <location>
        <begin position="146"/>
        <end position="174"/>
    </location>
</feature>
<evidence type="ECO:0000256" key="1">
    <source>
        <dbReference type="SAM" id="Coils"/>
    </source>
</evidence>
<dbReference type="Proteomes" id="UP001295684">
    <property type="component" value="Unassembled WGS sequence"/>
</dbReference>
<feature type="compositionally biased region" description="Polar residues" evidence="2">
    <location>
        <begin position="257"/>
        <end position="275"/>
    </location>
</feature>
<evidence type="ECO:0000256" key="2">
    <source>
        <dbReference type="SAM" id="MobiDB-lite"/>
    </source>
</evidence>
<keyword evidence="1" id="KW-0175">Coiled coil</keyword>
<feature type="compositionally biased region" description="Polar residues" evidence="2">
    <location>
        <begin position="153"/>
        <end position="166"/>
    </location>
</feature>
<protein>
    <submittedName>
        <fullName evidence="3">Uncharacterized protein</fullName>
    </submittedName>
</protein>
<feature type="region of interest" description="Disordered" evidence="2">
    <location>
        <begin position="1"/>
        <end position="41"/>
    </location>
</feature>
<name>A0AAD1U764_EUPCR</name>
<sequence>MSKPPMKPKSYNPRIHQYNSAIPRSQVRPQKKLKTKRRYGHVQSKYSSVFSKYLREPAYPQSITSKRSKKKPSGNFYQKSHNSNLQKVASFERQEHSNSREGLCKLHKRIFGNENNLKEIIGMMDGKKETHSQLVNNAYKGNINNRDHAYDDSYQNNIQAPDTASSEAKPGEKKDLDVKLERALLDLSEHQNNFYKDKSEFDKQIEQAKKEKDNRLRQTFYGQGYSAASNPMAPGGIPDPNSINSSNYYKPIGYSTGNKFRPSTQENSIKRSSVQGEALTDGDILSNIDNISNEELKERLIVSEMIMKKLYTRNKDLETAIDKASNKIKEVKRNTTQNFFRNTIKEHGETSFQQNQEDAPEEDEASEIEIGCKDCDKFKEKELQLNKELDKKIKYIYELEQKHITEKYDFDATTYNQYLQKRLNDLMEESKRHFDNYVQVRALYNDLLEERAKKKRGKRIANDSDLLNLKKSLKKAIQTHEKEAKRLRDYNNTGAQFQHLLIEQDDKIKKLTAELGRKEFLEDKKEKHLKRLFKQNSSLRDTSQSLISLINSKYPQVVSDLDANALLSNLTKIISNYGAGAATSADDE</sequence>
<reference evidence="3" key="1">
    <citation type="submission" date="2023-07" db="EMBL/GenBank/DDBJ databases">
        <authorList>
            <consortium name="AG Swart"/>
            <person name="Singh M."/>
            <person name="Singh A."/>
            <person name="Seah K."/>
            <person name="Emmerich C."/>
        </authorList>
    </citation>
    <scope>NUCLEOTIDE SEQUENCE</scope>
    <source>
        <strain evidence="3">DP1</strain>
    </source>
</reference>
<evidence type="ECO:0000313" key="3">
    <source>
        <dbReference type="EMBL" id="CAI2361554.1"/>
    </source>
</evidence>
<feature type="region of interest" description="Disordered" evidence="2">
    <location>
        <begin position="257"/>
        <end position="276"/>
    </location>
</feature>
<feature type="region of interest" description="Disordered" evidence="2">
    <location>
        <begin position="61"/>
        <end position="83"/>
    </location>
</feature>
<proteinExistence type="predicted"/>
<dbReference type="AlphaFoldDB" id="A0AAD1U764"/>